<organism evidence="1 2">
    <name type="scientific">Phytophthora palmivora</name>
    <dbReference type="NCBI Taxonomy" id="4796"/>
    <lineage>
        <taxon>Eukaryota</taxon>
        <taxon>Sar</taxon>
        <taxon>Stramenopiles</taxon>
        <taxon>Oomycota</taxon>
        <taxon>Peronosporomycetes</taxon>
        <taxon>Peronosporales</taxon>
        <taxon>Peronosporaceae</taxon>
        <taxon>Phytophthora</taxon>
    </lineage>
</organism>
<evidence type="ECO:0000313" key="1">
    <source>
        <dbReference type="EMBL" id="POM65478.1"/>
    </source>
</evidence>
<gene>
    <name evidence="1" type="ORF">PHPALM_18799</name>
</gene>
<reference evidence="1 2" key="1">
    <citation type="journal article" date="2017" name="Genome Biol. Evol.">
        <title>Phytophthora megakarya and P. palmivora, closely related causal agents of cacao black pod rot, underwent increases in genome sizes and gene numbers by different mechanisms.</title>
        <authorList>
            <person name="Ali S.S."/>
            <person name="Shao J."/>
            <person name="Lary D.J."/>
            <person name="Kronmiller B."/>
            <person name="Shen D."/>
            <person name="Strem M.D."/>
            <person name="Amoako-Attah I."/>
            <person name="Akrofi A.Y."/>
            <person name="Begoude B.A."/>
            <person name="Ten Hoopen G.M."/>
            <person name="Coulibaly K."/>
            <person name="Kebe B.I."/>
            <person name="Melnick R.L."/>
            <person name="Guiltinan M.J."/>
            <person name="Tyler B.M."/>
            <person name="Meinhardt L.W."/>
            <person name="Bailey B.A."/>
        </authorList>
    </citation>
    <scope>NUCLEOTIDE SEQUENCE [LARGE SCALE GENOMIC DNA]</scope>
    <source>
        <strain evidence="2">sbr112.9</strain>
    </source>
</reference>
<sequence>MHSMNIIRIKTSLTLLYVTKDHEVQFVRRWQRIDEIAQTMRARAHARRETTPSTIVLSVEEYKAKMQRKNPIQPHEILKGALSRGTFGEVLSRDRFHDFARFLHFNDNAKQADSGDRAFKIRPVIHAL</sequence>
<dbReference type="AlphaFoldDB" id="A0A2P4XIU4"/>
<evidence type="ECO:0000313" key="2">
    <source>
        <dbReference type="Proteomes" id="UP000237271"/>
    </source>
</evidence>
<name>A0A2P4XIU4_9STRA</name>
<dbReference type="OrthoDB" id="146234at2759"/>
<dbReference type="EMBL" id="NCKW01010162">
    <property type="protein sequence ID" value="POM65478.1"/>
    <property type="molecule type" value="Genomic_DNA"/>
</dbReference>
<proteinExistence type="predicted"/>
<keyword evidence="2" id="KW-1185">Reference proteome</keyword>
<dbReference type="Proteomes" id="UP000237271">
    <property type="component" value="Unassembled WGS sequence"/>
</dbReference>
<protein>
    <submittedName>
        <fullName evidence="1">Uncharacterized protein</fullName>
    </submittedName>
</protein>
<comment type="caution">
    <text evidence="1">The sequence shown here is derived from an EMBL/GenBank/DDBJ whole genome shotgun (WGS) entry which is preliminary data.</text>
</comment>
<accession>A0A2P4XIU4</accession>